<dbReference type="RefSeq" id="WP_014856125.1">
    <property type="nucleotide sequence ID" value="NC_018178.1"/>
</dbReference>
<dbReference type="STRING" id="1191523.MROS_1454"/>
<dbReference type="PRINTS" id="PR00922">
    <property type="entry name" value="DADACBPTASE3"/>
</dbReference>
<dbReference type="SUPFAM" id="SSF56601">
    <property type="entry name" value="beta-lactamase/transpeptidase-like"/>
    <property type="match status" value="1"/>
</dbReference>
<dbReference type="GO" id="GO:0006508">
    <property type="term" value="P:proteolysis"/>
    <property type="evidence" value="ECO:0007669"/>
    <property type="project" value="InterPro"/>
</dbReference>
<comment type="similarity">
    <text evidence="1">Belongs to the peptidase S13 family.</text>
</comment>
<dbReference type="HOGENOM" id="CLU_017692_1_3_10"/>
<evidence type="ECO:0000256" key="1">
    <source>
        <dbReference type="ARBA" id="ARBA00006096"/>
    </source>
</evidence>
<reference evidence="3 4" key="1">
    <citation type="journal article" date="2013" name="PLoS ONE">
        <title>Genomic analysis of Melioribacter roseus, facultatively anaerobic organotrophic bacterium representing a novel deep lineage within Bacteriodetes/Chlorobi group.</title>
        <authorList>
            <person name="Kadnikov V.V."/>
            <person name="Mardanov A.V."/>
            <person name="Podosokorskaya O.A."/>
            <person name="Gavrilov S.N."/>
            <person name="Kublanov I.V."/>
            <person name="Beletsky A.V."/>
            <person name="Bonch-Osmolovskaya E.A."/>
            <person name="Ravin N.V."/>
        </authorList>
    </citation>
    <scope>NUCLEOTIDE SEQUENCE [LARGE SCALE GENOMIC DNA]</scope>
    <source>
        <strain evidence="4">JCM 17771 / P3M-2</strain>
    </source>
</reference>
<accession>I7A460</accession>
<dbReference type="GO" id="GO:0004185">
    <property type="term" value="F:serine-type carboxypeptidase activity"/>
    <property type="evidence" value="ECO:0007669"/>
    <property type="project" value="InterPro"/>
</dbReference>
<dbReference type="InterPro" id="IPR000667">
    <property type="entry name" value="Peptidase_S13"/>
</dbReference>
<protein>
    <submittedName>
        <fullName evidence="3">D-alanyl-D-alanine carboxypeptidase/D-alanyl-D-alanine-endopeptidase</fullName>
    </submittedName>
</protein>
<keyword evidence="3" id="KW-0121">Carboxypeptidase</keyword>
<evidence type="ECO:0000313" key="3">
    <source>
        <dbReference type="EMBL" id="AFN74691.1"/>
    </source>
</evidence>
<dbReference type="Gene3D" id="3.40.710.10">
    <property type="entry name" value="DD-peptidase/beta-lactamase superfamily"/>
    <property type="match status" value="1"/>
</dbReference>
<dbReference type="PATRIC" id="fig|1191523.3.peg.1544"/>
<proteinExistence type="inferred from homology"/>
<keyword evidence="3" id="KW-0645">Protease</keyword>
<dbReference type="AlphaFoldDB" id="I7A460"/>
<keyword evidence="2" id="KW-0378">Hydrolase</keyword>
<dbReference type="PANTHER" id="PTHR30023">
    <property type="entry name" value="D-ALANYL-D-ALANINE CARBOXYPEPTIDASE"/>
    <property type="match status" value="1"/>
</dbReference>
<sequence>MKIKLILFITLFCSTLHPQKLENDIRLKLDSLLAEPFFTSTIPAVDIYDLTDDNCLYAKNNKLLLRPASITKLFTAAAASIFNDDFEFSTEFHAHGVFEDSVLKGDLFIKCSADPLLSENELSKFIVELKNRGVTSIEGNIYADITAVDTSKWGKGWMWDDDPYSFAPYVSAFNLNGNTISIILENSNGKITFRTIPESRLIRIVDDINFVESGKNIIEPKRIINNDTLIIKLNGEIDSRFTADTINVSVGNPNKFSLNRFTELLTHEGINFEGNTGFKRHEKCDDIFYEVRRNIDTVLTRMLKESDNLCAEAVLKVISSCCYEPPYTTEKGIELIDSLMSLIGADDRLYRIVDGSGLSFYNLINTETVSKLWRYLFYNEPDIFVKIYNMLPLAGYDGTLKHRTKLKRRFRGKTGTLSGVGNISGFVRDGNNHLLAVTVFFQNFINGRKEAYNYQEKIIEILSIKEGTK</sequence>
<dbReference type="Proteomes" id="UP000009011">
    <property type="component" value="Chromosome"/>
</dbReference>
<name>I7A460_MELRP</name>
<dbReference type="OrthoDB" id="9802627at2"/>
<dbReference type="GO" id="GO:0000270">
    <property type="term" value="P:peptidoglycan metabolic process"/>
    <property type="evidence" value="ECO:0007669"/>
    <property type="project" value="TreeGrafter"/>
</dbReference>
<keyword evidence="4" id="KW-1185">Reference proteome</keyword>
<dbReference type="PANTHER" id="PTHR30023:SF0">
    <property type="entry name" value="PENICILLIN-SENSITIVE CARBOXYPEPTIDASE A"/>
    <property type="match status" value="1"/>
</dbReference>
<gene>
    <name evidence="3" type="ordered locus">MROS_1454</name>
</gene>
<dbReference type="KEGG" id="mro:MROS_1454"/>
<evidence type="ECO:0000256" key="2">
    <source>
        <dbReference type="ARBA" id="ARBA00022801"/>
    </source>
</evidence>
<dbReference type="EMBL" id="CP003557">
    <property type="protein sequence ID" value="AFN74691.1"/>
    <property type="molecule type" value="Genomic_DNA"/>
</dbReference>
<dbReference type="eggNOG" id="COG2027">
    <property type="taxonomic scope" value="Bacteria"/>
</dbReference>
<dbReference type="NCBIfam" id="TIGR00666">
    <property type="entry name" value="PBP4"/>
    <property type="match status" value="1"/>
</dbReference>
<dbReference type="Gene3D" id="3.50.80.20">
    <property type="entry name" value="D-Ala-D-Ala carboxypeptidase C, peptidase S13"/>
    <property type="match status" value="1"/>
</dbReference>
<evidence type="ECO:0000313" key="4">
    <source>
        <dbReference type="Proteomes" id="UP000009011"/>
    </source>
</evidence>
<dbReference type="Pfam" id="PF02113">
    <property type="entry name" value="Peptidase_S13"/>
    <property type="match status" value="1"/>
</dbReference>
<dbReference type="InterPro" id="IPR012338">
    <property type="entry name" value="Beta-lactam/transpept-like"/>
</dbReference>
<organism evidence="3 4">
    <name type="scientific">Melioribacter roseus (strain DSM 23840 / JCM 17771 / VKM B-2668 / P3M-2)</name>
    <dbReference type="NCBI Taxonomy" id="1191523"/>
    <lineage>
        <taxon>Bacteria</taxon>
        <taxon>Pseudomonadati</taxon>
        <taxon>Ignavibacteriota</taxon>
        <taxon>Ignavibacteria</taxon>
        <taxon>Ignavibacteriales</taxon>
        <taxon>Melioribacteraceae</taxon>
        <taxon>Melioribacter</taxon>
    </lineage>
</organism>